<evidence type="ECO:0000259" key="1">
    <source>
        <dbReference type="Pfam" id="PF13737"/>
    </source>
</evidence>
<dbReference type="Proteomes" id="UP000027327">
    <property type="component" value="Unassembled WGS sequence"/>
</dbReference>
<evidence type="ECO:0000313" key="3">
    <source>
        <dbReference type="Proteomes" id="UP000027327"/>
    </source>
</evidence>
<proteinExistence type="predicted"/>
<accession>A0A062II20</accession>
<sequence>MNRGNISIWFDPIIEWYAQRKGKQGRNQIYSDAAIQCCLMIKSLFRLSLRMVAGFVQSLIHLCGLD</sequence>
<dbReference type="EMBL" id="JMOD01000055">
    <property type="protein sequence ID" value="KCY17568.1"/>
    <property type="molecule type" value="Genomic_DNA"/>
</dbReference>
<comment type="caution">
    <text evidence="2">The sequence shown here is derived from an EMBL/GenBank/DDBJ whole genome shotgun (WGS) entry which is preliminary data.</text>
</comment>
<dbReference type="InterPro" id="IPR025668">
    <property type="entry name" value="Tnp_DDE_dom"/>
</dbReference>
<protein>
    <submittedName>
        <fullName evidence="2">Transposase DDE domain protein</fullName>
    </submittedName>
</protein>
<feature type="domain" description="Transposase DDE" evidence="1">
    <location>
        <begin position="2"/>
        <end position="66"/>
    </location>
</feature>
<name>A0A062II20_ACIBA</name>
<gene>
    <name evidence="2" type="ORF">J596_2796</name>
</gene>
<reference evidence="2 3" key="1">
    <citation type="submission" date="2014-04" db="EMBL/GenBank/DDBJ databases">
        <title>Comparative genomics and transcriptomics to identify genetic mechanisms underlying the emergence of carbapenem resistant Acinetobacter baumannii (CRAb).</title>
        <authorList>
            <person name="Harris A.D."/>
            <person name="Johnson K.J."/>
            <person name="George J."/>
            <person name="Nadendla S."/>
            <person name="Daugherty S.C."/>
            <person name="Parankush S."/>
            <person name="Sadzewicz L."/>
            <person name="Tallon L."/>
            <person name="Sengamalay N."/>
            <person name="Hazen T.H."/>
            <person name="Rasko D.A."/>
        </authorList>
    </citation>
    <scope>NUCLEOTIDE SEQUENCE [LARGE SCALE GENOMIC DNA]</scope>
    <source>
        <strain evidence="2 3">21072</strain>
    </source>
</reference>
<dbReference type="Pfam" id="PF13737">
    <property type="entry name" value="DDE_Tnp_1_5"/>
    <property type="match status" value="1"/>
</dbReference>
<organism evidence="2 3">
    <name type="scientific">Acinetobacter baumannii 21072</name>
    <dbReference type="NCBI Taxonomy" id="1310697"/>
    <lineage>
        <taxon>Bacteria</taxon>
        <taxon>Pseudomonadati</taxon>
        <taxon>Pseudomonadota</taxon>
        <taxon>Gammaproteobacteria</taxon>
        <taxon>Moraxellales</taxon>
        <taxon>Moraxellaceae</taxon>
        <taxon>Acinetobacter</taxon>
        <taxon>Acinetobacter calcoaceticus/baumannii complex</taxon>
    </lineage>
</organism>
<evidence type="ECO:0000313" key="2">
    <source>
        <dbReference type="EMBL" id="KCY17568.1"/>
    </source>
</evidence>
<dbReference type="AlphaFoldDB" id="A0A062II20"/>